<dbReference type="EMBL" id="BQNB010016963">
    <property type="protein sequence ID" value="GJT57798.1"/>
    <property type="molecule type" value="Genomic_DNA"/>
</dbReference>
<keyword evidence="3" id="KW-1185">Reference proteome</keyword>
<evidence type="ECO:0000313" key="2">
    <source>
        <dbReference type="EMBL" id="GJT57798.1"/>
    </source>
</evidence>
<feature type="non-terminal residue" evidence="2">
    <location>
        <position position="1"/>
    </location>
</feature>
<sequence>EFLSLLAQVATVQAKLKTLDALPGLLSHVTKALNKFAQVLVSTSSKAGDKSVPLAGQANTMPAEGEKNTNQAIIS</sequence>
<evidence type="ECO:0000256" key="1">
    <source>
        <dbReference type="SAM" id="MobiDB-lite"/>
    </source>
</evidence>
<accession>A0ABQ5F3Z7</accession>
<reference evidence="2" key="2">
    <citation type="submission" date="2022-01" db="EMBL/GenBank/DDBJ databases">
        <authorList>
            <person name="Yamashiro T."/>
            <person name="Shiraishi A."/>
            <person name="Satake H."/>
            <person name="Nakayama K."/>
        </authorList>
    </citation>
    <scope>NUCLEOTIDE SEQUENCE</scope>
</reference>
<reference evidence="2" key="1">
    <citation type="journal article" date="2022" name="Int. J. Mol. Sci.">
        <title>Draft Genome of Tanacetum Coccineum: Genomic Comparison of Closely Related Tanacetum-Family Plants.</title>
        <authorList>
            <person name="Yamashiro T."/>
            <person name="Shiraishi A."/>
            <person name="Nakayama K."/>
            <person name="Satake H."/>
        </authorList>
    </citation>
    <scope>NUCLEOTIDE SEQUENCE</scope>
</reference>
<evidence type="ECO:0000313" key="3">
    <source>
        <dbReference type="Proteomes" id="UP001151760"/>
    </source>
</evidence>
<protein>
    <submittedName>
        <fullName evidence="2">Uncharacterized protein</fullName>
    </submittedName>
</protein>
<organism evidence="2 3">
    <name type="scientific">Tanacetum coccineum</name>
    <dbReference type="NCBI Taxonomy" id="301880"/>
    <lineage>
        <taxon>Eukaryota</taxon>
        <taxon>Viridiplantae</taxon>
        <taxon>Streptophyta</taxon>
        <taxon>Embryophyta</taxon>
        <taxon>Tracheophyta</taxon>
        <taxon>Spermatophyta</taxon>
        <taxon>Magnoliopsida</taxon>
        <taxon>eudicotyledons</taxon>
        <taxon>Gunneridae</taxon>
        <taxon>Pentapetalae</taxon>
        <taxon>asterids</taxon>
        <taxon>campanulids</taxon>
        <taxon>Asterales</taxon>
        <taxon>Asteraceae</taxon>
        <taxon>Asteroideae</taxon>
        <taxon>Anthemideae</taxon>
        <taxon>Anthemidinae</taxon>
        <taxon>Tanacetum</taxon>
    </lineage>
</organism>
<dbReference type="Proteomes" id="UP001151760">
    <property type="component" value="Unassembled WGS sequence"/>
</dbReference>
<proteinExistence type="predicted"/>
<gene>
    <name evidence="2" type="ORF">Tco_0992852</name>
</gene>
<comment type="caution">
    <text evidence="2">The sequence shown here is derived from an EMBL/GenBank/DDBJ whole genome shotgun (WGS) entry which is preliminary data.</text>
</comment>
<feature type="region of interest" description="Disordered" evidence="1">
    <location>
        <begin position="48"/>
        <end position="75"/>
    </location>
</feature>
<name>A0ABQ5F3Z7_9ASTR</name>